<name>A0ABX8Z4X0_9NEIS</name>
<evidence type="ECO:0000313" key="2">
    <source>
        <dbReference type="EMBL" id="QZA77616.1"/>
    </source>
</evidence>
<sequence length="222" mass="25312">MSLFPRFFLLYLCCLSTAWAAPPVLHVAQGETKMPYVSSDNQSGIEYDIVTQALRLAGYKVKIEYLPNKRALLEFRDGQLDGVISNTGNYLSEPYIAYQNMAITLCQKQIHIDSIKALAPYQVTAFHNASQYLGADFAKIASNKINYRELSPQKLMNRMLLAARFDVAISDINIFKYEHKKIDPLGNQALCPFAIFPPTLYRLEFREPIVRDRFNVALKNFS</sequence>
<proteinExistence type="predicted"/>
<feature type="chain" id="PRO_5045463219" evidence="1">
    <location>
        <begin position="21"/>
        <end position="222"/>
    </location>
</feature>
<dbReference type="SUPFAM" id="SSF53850">
    <property type="entry name" value="Periplasmic binding protein-like II"/>
    <property type="match status" value="1"/>
</dbReference>
<evidence type="ECO:0000256" key="1">
    <source>
        <dbReference type="SAM" id="SignalP"/>
    </source>
</evidence>
<gene>
    <name evidence="2" type="ORF">K4H28_15275</name>
</gene>
<dbReference type="RefSeq" id="WP_221005997.1">
    <property type="nucleotide sequence ID" value="NZ_CP081150.1"/>
</dbReference>
<accession>A0ABX8Z4X0</accession>
<dbReference type="Gene3D" id="3.40.190.10">
    <property type="entry name" value="Periplasmic binding protein-like II"/>
    <property type="match status" value="2"/>
</dbReference>
<dbReference type="EMBL" id="CP081150">
    <property type="protein sequence ID" value="QZA77616.1"/>
    <property type="molecule type" value="Genomic_DNA"/>
</dbReference>
<keyword evidence="1" id="KW-0732">Signal</keyword>
<protein>
    <submittedName>
        <fullName evidence="2">Transporter substrate-binding domain-containing protein</fullName>
    </submittedName>
</protein>
<organism evidence="2 3">
    <name type="scientific">Deefgea tanakiae</name>
    <dbReference type="NCBI Taxonomy" id="2865840"/>
    <lineage>
        <taxon>Bacteria</taxon>
        <taxon>Pseudomonadati</taxon>
        <taxon>Pseudomonadota</taxon>
        <taxon>Betaproteobacteria</taxon>
        <taxon>Neisseriales</taxon>
        <taxon>Chitinibacteraceae</taxon>
        <taxon>Deefgea</taxon>
    </lineage>
</organism>
<dbReference type="Proteomes" id="UP000825679">
    <property type="component" value="Chromosome"/>
</dbReference>
<keyword evidence="3" id="KW-1185">Reference proteome</keyword>
<reference evidence="2 3" key="1">
    <citation type="submission" date="2021-08" db="EMBL/GenBank/DDBJ databases">
        <title>complete genome sequencing of Deefgea sp. D25.</title>
        <authorList>
            <person name="Bae J.-W."/>
            <person name="Gim D.-H."/>
        </authorList>
    </citation>
    <scope>NUCLEOTIDE SEQUENCE [LARGE SCALE GENOMIC DNA]</scope>
    <source>
        <strain evidence="2 3">D25</strain>
    </source>
</reference>
<evidence type="ECO:0000313" key="3">
    <source>
        <dbReference type="Proteomes" id="UP000825679"/>
    </source>
</evidence>
<feature type="signal peptide" evidence="1">
    <location>
        <begin position="1"/>
        <end position="20"/>
    </location>
</feature>